<keyword evidence="2" id="KW-1185">Reference proteome</keyword>
<gene>
    <name evidence="1" type="ORF">H8L67_04240</name>
</gene>
<evidence type="ECO:0000313" key="2">
    <source>
        <dbReference type="Proteomes" id="UP000824755"/>
    </source>
</evidence>
<dbReference type="EMBL" id="CP080544">
    <property type="protein sequence ID" value="QYR53705.1"/>
    <property type="molecule type" value="Genomic_DNA"/>
</dbReference>
<dbReference type="SUPFAM" id="SSF55729">
    <property type="entry name" value="Acyl-CoA N-acyltransferases (Nat)"/>
    <property type="match status" value="1"/>
</dbReference>
<reference evidence="1 2" key="1">
    <citation type="submission" date="2021-08" db="EMBL/GenBank/DDBJ databases">
        <title>Lysobacter sp. strain CJ11 Genome sequencing and assembly.</title>
        <authorList>
            <person name="Kim I."/>
        </authorList>
    </citation>
    <scope>NUCLEOTIDE SEQUENCE [LARGE SCALE GENOMIC DNA]</scope>
    <source>
        <strain evidence="1 2">CJ11</strain>
    </source>
</reference>
<sequence length="188" mass="20717">MAIRNQLPPWHEKMHLANGREVLIRPVRPEDATILRATFPLFEPQSVAKTFQSSDAELGVDDAARLAQPDPKNEFVLVATEPYEPGEAMIFAMVRGKTEEGSDEAEFHVLVGRNVLNLGLGRHLLSRLSRWTKGRGISRMVGDLPQENSPILDHADSLGFQRQSESEESGLVRVVLDGGASAEAEAPR</sequence>
<evidence type="ECO:0000313" key="1">
    <source>
        <dbReference type="EMBL" id="QYR53705.1"/>
    </source>
</evidence>
<organism evidence="1 2">
    <name type="scientific">Lysobacter soyae</name>
    <dbReference type="NCBI Taxonomy" id="2764185"/>
    <lineage>
        <taxon>Bacteria</taxon>
        <taxon>Pseudomonadati</taxon>
        <taxon>Pseudomonadota</taxon>
        <taxon>Gammaproteobacteria</taxon>
        <taxon>Lysobacterales</taxon>
        <taxon>Lysobacteraceae</taxon>
        <taxon>Lysobacter</taxon>
    </lineage>
</organism>
<dbReference type="Proteomes" id="UP000824755">
    <property type="component" value="Chromosome"/>
</dbReference>
<name>A0ABX8WS83_9GAMM</name>
<accession>A0ABX8WS83</accession>
<dbReference type="RefSeq" id="WP_220380512.1">
    <property type="nucleotide sequence ID" value="NZ_CP080544.1"/>
</dbReference>
<dbReference type="InterPro" id="IPR016181">
    <property type="entry name" value="Acyl_CoA_acyltransferase"/>
</dbReference>
<dbReference type="Gene3D" id="3.40.630.30">
    <property type="match status" value="1"/>
</dbReference>
<proteinExistence type="predicted"/>
<protein>
    <submittedName>
        <fullName evidence="1">N-acetyltransferase</fullName>
    </submittedName>
</protein>